<dbReference type="RefSeq" id="WP_183366718.1">
    <property type="nucleotide sequence ID" value="NZ_JACIEZ010000004.1"/>
</dbReference>
<gene>
    <name evidence="1" type="ORF">GGR23_002639</name>
</gene>
<dbReference type="EMBL" id="JACIEZ010000004">
    <property type="protein sequence ID" value="MBB4065438.1"/>
    <property type="molecule type" value="Genomic_DNA"/>
</dbReference>
<keyword evidence="2" id="KW-1185">Reference proteome</keyword>
<evidence type="ECO:0000313" key="1">
    <source>
        <dbReference type="EMBL" id="MBB4065438.1"/>
    </source>
</evidence>
<dbReference type="Proteomes" id="UP000528286">
    <property type="component" value="Unassembled WGS sequence"/>
</dbReference>
<keyword evidence="1" id="KW-0560">Oxidoreductase</keyword>
<dbReference type="AlphaFoldDB" id="A0A7W6NL20"/>
<name>A0A7W6NL20_9HYPH</name>
<organism evidence="1 2">
    <name type="scientific">Gellertiella hungarica</name>
    <dbReference type="NCBI Taxonomy" id="1572859"/>
    <lineage>
        <taxon>Bacteria</taxon>
        <taxon>Pseudomonadati</taxon>
        <taxon>Pseudomonadota</taxon>
        <taxon>Alphaproteobacteria</taxon>
        <taxon>Hyphomicrobiales</taxon>
        <taxon>Rhizobiaceae</taxon>
        <taxon>Gellertiella</taxon>
    </lineage>
</organism>
<accession>A0A7W6NL20</accession>
<reference evidence="1 2" key="1">
    <citation type="submission" date="2020-08" db="EMBL/GenBank/DDBJ databases">
        <title>Genomic Encyclopedia of Type Strains, Phase IV (KMG-IV): sequencing the most valuable type-strain genomes for metagenomic binning, comparative biology and taxonomic classification.</title>
        <authorList>
            <person name="Goeker M."/>
        </authorList>
    </citation>
    <scope>NUCLEOTIDE SEQUENCE [LARGE SCALE GENOMIC DNA]</scope>
    <source>
        <strain evidence="1 2">DSM 29853</strain>
    </source>
</reference>
<dbReference type="InterPro" id="IPR027266">
    <property type="entry name" value="TrmE/GcvT-like"/>
</dbReference>
<sequence length="187" mass="19743">MAEPLHALTALGHAAPKSLAIGPVAISERFDVALASLAIRNGRDGDVAAAAGKAGLPLPDPARFQAGTPFSAFWVAPGMWFVEAAFETHEDIEAALKPIFAGAASITEQTDAWVRFDLGAPDLQPLFERLSNVDFARSPDGFATRTVIEHIGCYLIRHGKGAVTLYGPRSSAASLLHALEVTARSLL</sequence>
<dbReference type="GO" id="GO:0008115">
    <property type="term" value="F:sarcosine oxidase activity"/>
    <property type="evidence" value="ECO:0007669"/>
    <property type="project" value="UniProtKB-EC"/>
</dbReference>
<protein>
    <submittedName>
        <fullName evidence="1">Sarcosine oxidase subunit gamma</fullName>
        <ecNumber evidence="1">1.5.3.1</ecNumber>
    </submittedName>
</protein>
<dbReference type="EC" id="1.5.3.1" evidence="1"/>
<dbReference type="Gene3D" id="3.30.1360.120">
    <property type="entry name" value="Probable tRNA modification gtpase trme, domain 1"/>
    <property type="match status" value="1"/>
</dbReference>
<proteinExistence type="predicted"/>
<comment type="caution">
    <text evidence="1">The sequence shown here is derived from an EMBL/GenBank/DDBJ whole genome shotgun (WGS) entry which is preliminary data.</text>
</comment>
<evidence type="ECO:0000313" key="2">
    <source>
        <dbReference type="Proteomes" id="UP000528286"/>
    </source>
</evidence>